<keyword evidence="4" id="KW-1185">Reference proteome</keyword>
<accession>W9GAT4</accession>
<feature type="transmembrane region" description="Helical" evidence="2">
    <location>
        <begin position="124"/>
        <end position="144"/>
    </location>
</feature>
<dbReference type="PATRIC" id="fig|1386089.3.peg.545"/>
<sequence>MSVVVAVLGIAVVVLTWVSVLGVLVVPRRTREPLTRAVNALTDAGFRLLTTRVHSYRRRDRILAGQAAVVILVQLGAWLCLFYLGFALILHSIDRNGIRDAFAQAGSSLFTLGYAGPDTGPLSVVDYVAAATGLVVVALQIGYLPTLYSAFNRRETEVTLLASRAGTPAWGPEILARTRFGVGEDDEGAVMDEFYLGWERWAADVSESHANYPVLMRFRSPAKYSSWVVALVAVMDSAALWLALSPGRAPAVEARLALRMGFTALHEIAETLGIPFDRDPDPDGELALSYGEFLTGIERIRSTTFVMERSAEEAWPDFRGWRVNYEPVAYALAERLDVVPAPWTGTRRTGDATVEPIRPPNRRPTPAAPRSTGSD</sequence>
<dbReference type="OrthoDB" id="9785126at2"/>
<keyword evidence="2" id="KW-0812">Transmembrane</keyword>
<feature type="region of interest" description="Disordered" evidence="1">
    <location>
        <begin position="343"/>
        <end position="375"/>
    </location>
</feature>
<evidence type="ECO:0008006" key="5">
    <source>
        <dbReference type="Google" id="ProtNLM"/>
    </source>
</evidence>
<dbReference type="Proteomes" id="UP000019489">
    <property type="component" value="Unassembled WGS sequence"/>
</dbReference>
<feature type="transmembrane region" description="Helical" evidence="2">
    <location>
        <begin position="6"/>
        <end position="26"/>
    </location>
</feature>
<feature type="compositionally biased region" description="Pro residues" evidence="1">
    <location>
        <begin position="357"/>
        <end position="367"/>
    </location>
</feature>
<keyword evidence="2" id="KW-0472">Membrane</keyword>
<comment type="caution">
    <text evidence="3">The sequence shown here is derived from an EMBL/GenBank/DDBJ whole genome shotgun (WGS) entry which is preliminary data.</text>
</comment>
<evidence type="ECO:0000256" key="1">
    <source>
        <dbReference type="SAM" id="MobiDB-lite"/>
    </source>
</evidence>
<keyword evidence="2" id="KW-1133">Transmembrane helix</keyword>
<evidence type="ECO:0000313" key="3">
    <source>
        <dbReference type="EMBL" id="EWT03165.1"/>
    </source>
</evidence>
<organism evidence="3 4">
    <name type="scientific">Intrasporangium oryzae NRRL B-24470</name>
    <dbReference type="NCBI Taxonomy" id="1386089"/>
    <lineage>
        <taxon>Bacteria</taxon>
        <taxon>Bacillati</taxon>
        <taxon>Actinomycetota</taxon>
        <taxon>Actinomycetes</taxon>
        <taxon>Micrococcales</taxon>
        <taxon>Intrasporangiaceae</taxon>
        <taxon>Intrasporangium</taxon>
    </lineage>
</organism>
<feature type="transmembrane region" description="Helical" evidence="2">
    <location>
        <begin position="62"/>
        <end position="90"/>
    </location>
</feature>
<proteinExistence type="predicted"/>
<gene>
    <name evidence="3" type="ORF">N865_01765</name>
</gene>
<dbReference type="STRING" id="1386089.N865_01765"/>
<protein>
    <recommendedName>
        <fullName evidence="5">Potassium channel domain-containing protein</fullName>
    </recommendedName>
</protein>
<evidence type="ECO:0000256" key="2">
    <source>
        <dbReference type="SAM" id="Phobius"/>
    </source>
</evidence>
<dbReference type="AlphaFoldDB" id="W9GAT4"/>
<feature type="transmembrane region" description="Helical" evidence="2">
    <location>
        <begin position="224"/>
        <end position="244"/>
    </location>
</feature>
<reference evidence="3 4" key="1">
    <citation type="submission" date="2013-08" db="EMBL/GenBank/DDBJ databases">
        <title>Intrasporangium oryzae NRRL B-24470.</title>
        <authorList>
            <person name="Liu H."/>
            <person name="Wang G."/>
        </authorList>
    </citation>
    <scope>NUCLEOTIDE SEQUENCE [LARGE SCALE GENOMIC DNA]</scope>
    <source>
        <strain evidence="3 4">NRRL B-24470</strain>
    </source>
</reference>
<evidence type="ECO:0000313" key="4">
    <source>
        <dbReference type="Proteomes" id="UP000019489"/>
    </source>
</evidence>
<dbReference type="RefSeq" id="WP_034801268.1">
    <property type="nucleotide sequence ID" value="NZ_AWSA01000004.1"/>
</dbReference>
<name>W9GAT4_9MICO</name>
<dbReference type="EMBL" id="AWSA01000004">
    <property type="protein sequence ID" value="EWT03165.1"/>
    <property type="molecule type" value="Genomic_DNA"/>
</dbReference>
<dbReference type="eggNOG" id="ENOG502ZANS">
    <property type="taxonomic scope" value="Bacteria"/>
</dbReference>